<dbReference type="RefSeq" id="WP_184154448.1">
    <property type="nucleotide sequence ID" value="NZ_JACHKA010000001.1"/>
</dbReference>
<keyword evidence="1" id="KW-0812">Transmembrane</keyword>
<comment type="caution">
    <text evidence="2">The sequence shown here is derived from an EMBL/GenBank/DDBJ whole genome shotgun (WGS) entry which is preliminary data.</text>
</comment>
<evidence type="ECO:0000313" key="2">
    <source>
        <dbReference type="EMBL" id="MBB5986678.1"/>
    </source>
</evidence>
<proteinExistence type="predicted"/>
<dbReference type="Proteomes" id="UP001138540">
    <property type="component" value="Unassembled WGS sequence"/>
</dbReference>
<dbReference type="InterPro" id="IPR018676">
    <property type="entry name" value="DUF2149"/>
</dbReference>
<protein>
    <recommendedName>
        <fullName evidence="4">DUF2149 domain-containing protein</fullName>
    </recommendedName>
</protein>
<keyword evidence="1" id="KW-1133">Transmembrane helix</keyword>
<keyword evidence="3" id="KW-1185">Reference proteome</keyword>
<organism evidence="2 3">
    <name type="scientific">Sphingobium lignivorans</name>
    <dbReference type="NCBI Taxonomy" id="2735886"/>
    <lineage>
        <taxon>Bacteria</taxon>
        <taxon>Pseudomonadati</taxon>
        <taxon>Pseudomonadota</taxon>
        <taxon>Alphaproteobacteria</taxon>
        <taxon>Sphingomonadales</taxon>
        <taxon>Sphingomonadaceae</taxon>
        <taxon>Sphingobium</taxon>
    </lineage>
</organism>
<gene>
    <name evidence="2" type="ORF">HNP60_002652</name>
</gene>
<name>A0ABR6NJM1_9SPHN</name>
<feature type="transmembrane region" description="Helical" evidence="1">
    <location>
        <begin position="21"/>
        <end position="45"/>
    </location>
</feature>
<reference evidence="2 3" key="1">
    <citation type="submission" date="2020-08" db="EMBL/GenBank/DDBJ databases">
        <title>Exploring microbial biodiversity for novel pathways involved in the catabolism of aromatic compounds derived from lignin.</title>
        <authorList>
            <person name="Elkins J."/>
        </authorList>
    </citation>
    <scope>NUCLEOTIDE SEQUENCE [LARGE SCALE GENOMIC DNA]</scope>
    <source>
        <strain evidence="2 3">B1D3A</strain>
    </source>
</reference>
<accession>A0ABR6NJM1</accession>
<keyword evidence="1" id="KW-0472">Membrane</keyword>
<sequence>MSRRRPVRFVRRRDEGSWQEDPLAGIANLFDVSLAFIVAMVVALYSMMGAPSLLDPASNWTMTRTGADGRMEIIRKDGKQIKVEKVSDRKLSGNGDRLGVAYRLPDGKVVYVPEAEAEGVGGGKK</sequence>
<evidence type="ECO:0000313" key="3">
    <source>
        <dbReference type="Proteomes" id="UP001138540"/>
    </source>
</evidence>
<evidence type="ECO:0000256" key="1">
    <source>
        <dbReference type="SAM" id="Phobius"/>
    </source>
</evidence>
<evidence type="ECO:0008006" key="4">
    <source>
        <dbReference type="Google" id="ProtNLM"/>
    </source>
</evidence>
<dbReference type="EMBL" id="JACHKA010000001">
    <property type="protein sequence ID" value="MBB5986678.1"/>
    <property type="molecule type" value="Genomic_DNA"/>
</dbReference>
<dbReference type="Pfam" id="PF09919">
    <property type="entry name" value="DUF2149"/>
    <property type="match status" value="1"/>
</dbReference>